<gene>
    <name evidence="1" type="ORF">GKZ27_04940</name>
</gene>
<reference evidence="1 2" key="1">
    <citation type="submission" date="2019-12" db="EMBL/GenBank/DDBJ databases">
        <title>Microbes associate with the intestines of laboratory mice.</title>
        <authorList>
            <person name="Navarre W."/>
            <person name="Wong E."/>
        </authorList>
    </citation>
    <scope>NUCLEOTIDE SEQUENCE [LARGE SCALE GENOMIC DNA]</scope>
    <source>
        <strain evidence="1 2">NM66_B29</strain>
    </source>
</reference>
<dbReference type="Proteomes" id="UP000463388">
    <property type="component" value="Unassembled WGS sequence"/>
</dbReference>
<dbReference type="EMBL" id="WSRR01000008">
    <property type="protein sequence ID" value="MVX60803.1"/>
    <property type="molecule type" value="Genomic_DNA"/>
</dbReference>
<name>A0A6N8JLL6_9ACTN</name>
<protein>
    <submittedName>
        <fullName evidence="1">Uncharacterized protein</fullName>
    </submittedName>
</protein>
<proteinExistence type="predicted"/>
<dbReference type="InterPro" id="IPR009660">
    <property type="entry name" value="Phage_A500_Gp15"/>
</dbReference>
<dbReference type="OrthoDB" id="3177908at2"/>
<dbReference type="AlphaFoldDB" id="A0A6N8JLL6"/>
<evidence type="ECO:0000313" key="1">
    <source>
        <dbReference type="EMBL" id="MVX60803.1"/>
    </source>
</evidence>
<evidence type="ECO:0000313" key="2">
    <source>
        <dbReference type="Proteomes" id="UP000463388"/>
    </source>
</evidence>
<keyword evidence="2" id="KW-1185">Reference proteome</keyword>
<accession>A0A6N8JLL6</accession>
<dbReference type="Pfam" id="PF06854">
    <property type="entry name" value="Phage_Gp15"/>
    <property type="match status" value="1"/>
</dbReference>
<dbReference type="RefSeq" id="WP_160345525.1">
    <property type="nucleotide sequence ID" value="NZ_WSRR01000008.1"/>
</dbReference>
<sequence>MMRSPSLTRKTKAENGRLVSSYEWGGHRVDVCDSARNGILVIELFQDEELAPEQKAPLLIRMLFPKPEDALAIAGERLGDLLIDIVWEAFGLDISSDGRHASEHEDAVFDFTEDAGRIRASLLQCFGLDWDDVAGTLSYADMCSLLGMLLEADAETPFAQAVYYRTAKPPKRNKHNGDLCDAFEARRKHFALQSGRDPELSANDTTADMFAAAKRAAQRGA</sequence>
<organism evidence="1 2">
    <name type="scientific">Adlercreutzia mucosicola</name>
    <dbReference type="NCBI Taxonomy" id="580026"/>
    <lineage>
        <taxon>Bacteria</taxon>
        <taxon>Bacillati</taxon>
        <taxon>Actinomycetota</taxon>
        <taxon>Coriobacteriia</taxon>
        <taxon>Eggerthellales</taxon>
        <taxon>Eggerthellaceae</taxon>
        <taxon>Adlercreutzia</taxon>
    </lineage>
</organism>
<comment type="caution">
    <text evidence="1">The sequence shown here is derived from an EMBL/GenBank/DDBJ whole genome shotgun (WGS) entry which is preliminary data.</text>
</comment>